<dbReference type="Proteomes" id="UP001055156">
    <property type="component" value="Unassembled WGS sequence"/>
</dbReference>
<reference evidence="1" key="1">
    <citation type="journal article" date="2021" name="Front. Microbiol.">
        <title>Comprehensive Comparative Genomics and Phenotyping of Methylobacterium Species.</title>
        <authorList>
            <person name="Alessa O."/>
            <person name="Ogura Y."/>
            <person name="Fujitani Y."/>
            <person name="Takami H."/>
            <person name="Hayashi T."/>
            <person name="Sahin N."/>
            <person name="Tani A."/>
        </authorList>
    </citation>
    <scope>NUCLEOTIDE SEQUENCE</scope>
    <source>
        <strain evidence="1">NBRC 15689</strain>
    </source>
</reference>
<name>A0ABQ4TEL8_METOR</name>
<evidence type="ECO:0008006" key="3">
    <source>
        <dbReference type="Google" id="ProtNLM"/>
    </source>
</evidence>
<dbReference type="InterPro" id="IPR017495">
    <property type="entry name" value="PuhC"/>
</dbReference>
<dbReference type="NCBIfam" id="TIGR03054">
    <property type="entry name" value="photo_alph_chp1"/>
    <property type="match status" value="1"/>
</dbReference>
<comment type="caution">
    <text evidence="1">The sequence shown here is derived from an EMBL/GenBank/DDBJ whole genome shotgun (WGS) entry which is preliminary data.</text>
</comment>
<evidence type="ECO:0000313" key="1">
    <source>
        <dbReference type="EMBL" id="GJE28555.1"/>
    </source>
</evidence>
<gene>
    <name evidence="1" type="ORF">LKMONMHP_3427</name>
</gene>
<organism evidence="1 2">
    <name type="scientific">Methylobacterium organophilum</name>
    <dbReference type="NCBI Taxonomy" id="410"/>
    <lineage>
        <taxon>Bacteria</taxon>
        <taxon>Pseudomonadati</taxon>
        <taxon>Pseudomonadota</taxon>
        <taxon>Alphaproteobacteria</taxon>
        <taxon>Hyphomicrobiales</taxon>
        <taxon>Methylobacteriaceae</taxon>
        <taxon>Methylobacterium</taxon>
    </lineage>
</organism>
<dbReference type="RefSeq" id="WP_238312495.1">
    <property type="nucleotide sequence ID" value="NZ_BPQV01000010.1"/>
</dbReference>
<dbReference type="EMBL" id="BPQV01000010">
    <property type="protein sequence ID" value="GJE28555.1"/>
    <property type="molecule type" value="Genomic_DNA"/>
</dbReference>
<keyword evidence="2" id="KW-1185">Reference proteome</keyword>
<proteinExistence type="predicted"/>
<reference evidence="1" key="2">
    <citation type="submission" date="2021-08" db="EMBL/GenBank/DDBJ databases">
        <authorList>
            <person name="Tani A."/>
            <person name="Ola A."/>
            <person name="Ogura Y."/>
            <person name="Katsura K."/>
            <person name="Hayashi T."/>
        </authorList>
    </citation>
    <scope>NUCLEOTIDE SEQUENCE</scope>
    <source>
        <strain evidence="1">NBRC 15689</strain>
    </source>
</reference>
<accession>A0ABQ4TEL8</accession>
<protein>
    <recommendedName>
        <fullName evidence="3">Photosynthetic complex assembly protein</fullName>
    </recommendedName>
</protein>
<evidence type="ECO:0000313" key="2">
    <source>
        <dbReference type="Proteomes" id="UP001055156"/>
    </source>
</evidence>
<sequence length="152" mass="16199">MPDRTHTGPIPKLAALGILGLLGFTMVAAGFGRREDIGRTVLPEATPLARLDFRAEDAADGSIALKDAATARLLATIRPGEDGFVRGTLRSLAQARQREGLGRATPFRLTRYDDGRLSLADAATGRSIALEAFGPDNARAFARLLPDSTETR</sequence>